<evidence type="ECO:0000256" key="1">
    <source>
        <dbReference type="SAM" id="Phobius"/>
    </source>
</evidence>
<comment type="caution">
    <text evidence="2">The sequence shown here is derived from an EMBL/GenBank/DDBJ whole genome shotgun (WGS) entry which is preliminary data.</text>
</comment>
<feature type="transmembrane region" description="Helical" evidence="1">
    <location>
        <begin position="209"/>
        <end position="229"/>
    </location>
</feature>
<dbReference type="Proteomes" id="UP000434172">
    <property type="component" value="Unassembled WGS sequence"/>
</dbReference>
<feature type="transmembrane region" description="Helical" evidence="1">
    <location>
        <begin position="34"/>
        <end position="56"/>
    </location>
</feature>
<evidence type="ECO:0000313" key="3">
    <source>
        <dbReference type="Proteomes" id="UP000434172"/>
    </source>
</evidence>
<organism evidence="2 3">
    <name type="scientific">Colletotrichum asianum</name>
    <dbReference type="NCBI Taxonomy" id="702518"/>
    <lineage>
        <taxon>Eukaryota</taxon>
        <taxon>Fungi</taxon>
        <taxon>Dikarya</taxon>
        <taxon>Ascomycota</taxon>
        <taxon>Pezizomycotina</taxon>
        <taxon>Sordariomycetes</taxon>
        <taxon>Hypocreomycetidae</taxon>
        <taxon>Glomerellales</taxon>
        <taxon>Glomerellaceae</taxon>
        <taxon>Colletotrichum</taxon>
        <taxon>Colletotrichum gloeosporioides species complex</taxon>
    </lineage>
</organism>
<evidence type="ECO:0000313" key="2">
    <source>
        <dbReference type="EMBL" id="KAF0323516.1"/>
    </source>
</evidence>
<feature type="transmembrane region" description="Helical" evidence="1">
    <location>
        <begin position="129"/>
        <end position="154"/>
    </location>
</feature>
<name>A0A8H3ZRH2_9PEZI</name>
<reference evidence="2 3" key="1">
    <citation type="submission" date="2019-12" db="EMBL/GenBank/DDBJ databases">
        <title>A genome sequence resource for the geographically widespread anthracnose pathogen Colletotrichum asianum.</title>
        <authorList>
            <person name="Meng Y."/>
        </authorList>
    </citation>
    <scope>NUCLEOTIDE SEQUENCE [LARGE SCALE GENOMIC DNA]</scope>
    <source>
        <strain evidence="2 3">ICMP 18580</strain>
    </source>
</reference>
<gene>
    <name evidence="2" type="ORF">GQ607_009197</name>
</gene>
<keyword evidence="1" id="KW-0472">Membrane</keyword>
<feature type="transmembrane region" description="Helical" evidence="1">
    <location>
        <begin position="87"/>
        <end position="109"/>
    </location>
</feature>
<dbReference type="EMBL" id="WOWK01000051">
    <property type="protein sequence ID" value="KAF0323516.1"/>
    <property type="molecule type" value="Genomic_DNA"/>
</dbReference>
<dbReference type="AlphaFoldDB" id="A0A8H3ZRH2"/>
<dbReference type="OrthoDB" id="4795428at2759"/>
<keyword evidence="3" id="KW-1185">Reference proteome</keyword>
<keyword evidence="1" id="KW-0812">Transmembrane</keyword>
<protein>
    <submittedName>
        <fullName evidence="2">Uncharacterized protein</fullName>
    </submittedName>
</protein>
<proteinExistence type="predicted"/>
<keyword evidence="1" id="KW-1133">Transmembrane helix</keyword>
<accession>A0A8H3ZRH2</accession>
<sequence>MLTHLHYGIRALTYLTYLPSRPLERWFYRSDLSAAYHLISTASIYITLWLNAYILIRATGLRAHLCRLREHESCERIGRINRFLLDAYLGGFFLLPNLCGPIYVCWWLNPHNRQLDELAHLYGFWIGVWHVPLLLSLSLKLILPGVFGLLVWAVGKVSEGVWWAADILQEGPAAFIQGSLRRLREFLLAAPRTICDGIDRKVLRSESKYLVFAVWLAMAGYCVILYAIFVETYRAYLQRAVARVLSSFLMDIGDQIFAVGYWVERMVVEKGFCGGTKRWQTVSWIE</sequence>